<gene>
    <name evidence="2" type="ORF">K1718_11290</name>
</gene>
<evidence type="ECO:0000313" key="3">
    <source>
        <dbReference type="Proteomes" id="UP001209803"/>
    </source>
</evidence>
<accession>A0ABY8FBB9</accession>
<protein>
    <submittedName>
        <fullName evidence="2">VOC family protein</fullName>
    </submittedName>
</protein>
<reference evidence="2 3" key="1">
    <citation type="submission" date="2023-03" db="EMBL/GenBank/DDBJ databases">
        <title>Roseibium porphyridii sp. nov. and Roseibium rhodosorbium sp. nov. isolated from marine algae, Porphyridium cruentum and Rhodosorus marinus, respectively.</title>
        <authorList>
            <person name="Lee M.W."/>
            <person name="Choi B.J."/>
            <person name="Lee J.K."/>
            <person name="Choi D.G."/>
            <person name="Baek J.H."/>
            <person name="Bayburt H."/>
            <person name="Kim J.M."/>
            <person name="Han D.M."/>
            <person name="Kim K.H."/>
            <person name="Jeon C.O."/>
        </authorList>
    </citation>
    <scope>NUCLEOTIDE SEQUENCE [LARGE SCALE GENOMIC DNA]</scope>
    <source>
        <strain evidence="2 3">KMA01</strain>
    </source>
</reference>
<dbReference type="PROSITE" id="PS51819">
    <property type="entry name" value="VOC"/>
    <property type="match status" value="1"/>
</dbReference>
<dbReference type="Gene3D" id="3.30.720.110">
    <property type="match status" value="1"/>
</dbReference>
<dbReference type="Pfam" id="PF00903">
    <property type="entry name" value="Glyoxalase"/>
    <property type="match status" value="1"/>
</dbReference>
<dbReference type="RefSeq" id="WP_265684464.1">
    <property type="nucleotide sequence ID" value="NZ_CP120863.1"/>
</dbReference>
<feature type="domain" description="VOC" evidence="1">
    <location>
        <begin position="4"/>
        <end position="124"/>
    </location>
</feature>
<dbReference type="Proteomes" id="UP001209803">
    <property type="component" value="Chromosome"/>
</dbReference>
<dbReference type="Gene3D" id="3.30.720.120">
    <property type="match status" value="1"/>
</dbReference>
<dbReference type="InterPro" id="IPR029068">
    <property type="entry name" value="Glyas_Bleomycin-R_OHBP_Dase"/>
</dbReference>
<evidence type="ECO:0000313" key="2">
    <source>
        <dbReference type="EMBL" id="WFE91914.1"/>
    </source>
</evidence>
<name>A0ABY8FBB9_9HYPH</name>
<proteinExistence type="predicted"/>
<keyword evidence="3" id="KW-1185">Reference proteome</keyword>
<dbReference type="EMBL" id="CP120863">
    <property type="protein sequence ID" value="WFE91914.1"/>
    <property type="molecule type" value="Genomic_DNA"/>
</dbReference>
<dbReference type="InterPro" id="IPR037523">
    <property type="entry name" value="VOC_core"/>
</dbReference>
<dbReference type="SUPFAM" id="SSF54593">
    <property type="entry name" value="Glyoxalase/Bleomycin resistance protein/Dihydroxybiphenyl dioxygenase"/>
    <property type="match status" value="1"/>
</dbReference>
<organism evidence="2 3">
    <name type="scientific">Roseibium porphyridii</name>
    <dbReference type="NCBI Taxonomy" id="2866279"/>
    <lineage>
        <taxon>Bacteria</taxon>
        <taxon>Pseudomonadati</taxon>
        <taxon>Pseudomonadota</taxon>
        <taxon>Alphaproteobacteria</taxon>
        <taxon>Hyphomicrobiales</taxon>
        <taxon>Stappiaceae</taxon>
        <taxon>Roseibium</taxon>
    </lineage>
</organism>
<sequence>MKCTQYYPVLMTSNVAETARFYQDNFKFKAAFEADWYVHLQSEEDEKVNLAVLNQDHETIPKEGRGKGAAGMLINFEVEDVDAVYEKANENGLPILQALRDEDFGQRHFITRDPNGVLIDVIKPIPPSPEFLKQFAPEAVPS</sequence>
<dbReference type="InterPro" id="IPR004360">
    <property type="entry name" value="Glyas_Fos-R_dOase_dom"/>
</dbReference>
<evidence type="ECO:0000259" key="1">
    <source>
        <dbReference type="PROSITE" id="PS51819"/>
    </source>
</evidence>